<dbReference type="AlphaFoldDB" id="A0AAN7CN24"/>
<protein>
    <recommendedName>
        <fullName evidence="4">Fungal N-terminal domain-containing protein</fullName>
    </recommendedName>
</protein>
<sequence>MDPLSIAASAITLIQAVGNVTMSLQRLVRALKTAGSRITELCNELSESLCIRNNAGQEMILSKLDRLKSSINEALRASLQPSQAFSHGRSSDARVSRNLRNLAEAASQFHTTASSTASTIDGHGSSLLGDFPSYRRERVERFIRSVPGHNAGDATPAVVASPAPDSVFRSPLSTLVVNPQPVRVTTSIPRWSSLEDVENDEDDEAEFERLFLDGLEDLAKDSIGRNEFEKAIGLLTEAIQRKGNDGSEHEGFQRLQTQLALCHFFRDDWRQAEPIVSALTTTVNPHSCLKPVIWTMIHALSLGHLSTYEFDNALKTCKKAIKLQRKWMRATGTDRRDVQGCAETTGLLATIYEMQGDYIAAEIYRRQLPQNFAYQHFSNPRKFLSDQRDALGRVLGGDLPDFCDQPPGSTDYITQPVVRRHITLRRYRTVNGGYDTTPESPLRACRHQWEKFELDTTKEVIVSMSDSAETADTDHEDISMATYSPSETCKPGLGDLRRRATRIFGSGRRRNRARRQREPEYDPEPDVCSDRSPIRRWLKGVNMFAVKPSRGVLKKSPNNGMPTAAALGRKRPGTFRVINVRRFTLDSVESFSNHQLPEQHPPSSCDDCPVSELSGASCDSSPSERTPANEWAPASTEQVAMQFNDSVPSSSNGSRETQLTLSVSERHVALGIAELMGTPLHGTSMQQASNPADIIEMVHRYSLGEMSYLAFPQSPKTVTAYEAHAWLSQENEVISSDADIHLITAPAGGAEDQDAPFEADHHLAGAAPQQEQDAAALQHKPTRAAALPDEVITILSRLACILASLPACRELGGDRLRASRHELKALLASLEGEAEGMWNADPVLHRDVQAVLDSLFAEEEAASWGNRECANRTLKSRAYPS</sequence>
<dbReference type="Proteomes" id="UP001303647">
    <property type="component" value="Unassembled WGS sequence"/>
</dbReference>
<dbReference type="EMBL" id="MU857784">
    <property type="protein sequence ID" value="KAK4243758.1"/>
    <property type="molecule type" value="Genomic_DNA"/>
</dbReference>
<dbReference type="Gene3D" id="1.25.40.10">
    <property type="entry name" value="Tetratricopeptide repeat domain"/>
    <property type="match status" value="1"/>
</dbReference>
<feature type="region of interest" description="Disordered" evidence="1">
    <location>
        <begin position="501"/>
        <end position="529"/>
    </location>
</feature>
<evidence type="ECO:0000313" key="2">
    <source>
        <dbReference type="EMBL" id="KAK4243758.1"/>
    </source>
</evidence>
<gene>
    <name evidence="2" type="ORF">C7999DRAFT_44488</name>
</gene>
<proteinExistence type="predicted"/>
<organism evidence="2 3">
    <name type="scientific">Corynascus novoguineensis</name>
    <dbReference type="NCBI Taxonomy" id="1126955"/>
    <lineage>
        <taxon>Eukaryota</taxon>
        <taxon>Fungi</taxon>
        <taxon>Dikarya</taxon>
        <taxon>Ascomycota</taxon>
        <taxon>Pezizomycotina</taxon>
        <taxon>Sordariomycetes</taxon>
        <taxon>Sordariomycetidae</taxon>
        <taxon>Sordariales</taxon>
        <taxon>Chaetomiaceae</taxon>
        <taxon>Corynascus</taxon>
    </lineage>
</organism>
<comment type="caution">
    <text evidence="2">The sequence shown here is derived from an EMBL/GenBank/DDBJ whole genome shotgun (WGS) entry which is preliminary data.</text>
</comment>
<keyword evidence="3" id="KW-1185">Reference proteome</keyword>
<evidence type="ECO:0000256" key="1">
    <source>
        <dbReference type="SAM" id="MobiDB-lite"/>
    </source>
</evidence>
<dbReference type="SUPFAM" id="SSF48452">
    <property type="entry name" value="TPR-like"/>
    <property type="match status" value="1"/>
</dbReference>
<accession>A0AAN7CN24</accession>
<dbReference type="InterPro" id="IPR011990">
    <property type="entry name" value="TPR-like_helical_dom_sf"/>
</dbReference>
<reference evidence="2" key="1">
    <citation type="journal article" date="2023" name="Mol. Phylogenet. Evol.">
        <title>Genome-scale phylogeny and comparative genomics of the fungal order Sordariales.</title>
        <authorList>
            <person name="Hensen N."/>
            <person name="Bonometti L."/>
            <person name="Westerberg I."/>
            <person name="Brannstrom I.O."/>
            <person name="Guillou S."/>
            <person name="Cros-Aarteil S."/>
            <person name="Calhoun S."/>
            <person name="Haridas S."/>
            <person name="Kuo A."/>
            <person name="Mondo S."/>
            <person name="Pangilinan J."/>
            <person name="Riley R."/>
            <person name="LaButti K."/>
            <person name="Andreopoulos B."/>
            <person name="Lipzen A."/>
            <person name="Chen C."/>
            <person name="Yan M."/>
            <person name="Daum C."/>
            <person name="Ng V."/>
            <person name="Clum A."/>
            <person name="Steindorff A."/>
            <person name="Ohm R.A."/>
            <person name="Martin F."/>
            <person name="Silar P."/>
            <person name="Natvig D.O."/>
            <person name="Lalanne C."/>
            <person name="Gautier V."/>
            <person name="Ament-Velasquez S.L."/>
            <person name="Kruys A."/>
            <person name="Hutchinson M.I."/>
            <person name="Powell A.J."/>
            <person name="Barry K."/>
            <person name="Miller A.N."/>
            <person name="Grigoriev I.V."/>
            <person name="Debuchy R."/>
            <person name="Gladieux P."/>
            <person name="Hiltunen Thoren M."/>
            <person name="Johannesson H."/>
        </authorList>
    </citation>
    <scope>NUCLEOTIDE SEQUENCE</scope>
    <source>
        <strain evidence="2">CBS 359.72</strain>
    </source>
</reference>
<feature type="compositionally biased region" description="Polar residues" evidence="1">
    <location>
        <begin position="617"/>
        <end position="626"/>
    </location>
</feature>
<name>A0AAN7CN24_9PEZI</name>
<reference evidence="2" key="2">
    <citation type="submission" date="2023-05" db="EMBL/GenBank/DDBJ databases">
        <authorList>
            <consortium name="Lawrence Berkeley National Laboratory"/>
            <person name="Steindorff A."/>
            <person name="Hensen N."/>
            <person name="Bonometti L."/>
            <person name="Westerberg I."/>
            <person name="Brannstrom I.O."/>
            <person name="Guillou S."/>
            <person name="Cros-Aarteil S."/>
            <person name="Calhoun S."/>
            <person name="Haridas S."/>
            <person name="Kuo A."/>
            <person name="Mondo S."/>
            <person name="Pangilinan J."/>
            <person name="Riley R."/>
            <person name="Labutti K."/>
            <person name="Andreopoulos B."/>
            <person name="Lipzen A."/>
            <person name="Chen C."/>
            <person name="Yanf M."/>
            <person name="Daum C."/>
            <person name="Ng V."/>
            <person name="Clum A."/>
            <person name="Ohm R."/>
            <person name="Martin F."/>
            <person name="Silar P."/>
            <person name="Natvig D."/>
            <person name="Lalanne C."/>
            <person name="Gautier V."/>
            <person name="Ament-Velasquez S.L."/>
            <person name="Kruys A."/>
            <person name="Hutchinson M.I."/>
            <person name="Powell A.J."/>
            <person name="Barry K."/>
            <person name="Miller A.N."/>
            <person name="Grigoriev I.V."/>
            <person name="Debuchy R."/>
            <person name="Gladieux P."/>
            <person name="Thoren M.H."/>
            <person name="Johannesson H."/>
        </authorList>
    </citation>
    <scope>NUCLEOTIDE SEQUENCE</scope>
    <source>
        <strain evidence="2">CBS 359.72</strain>
    </source>
</reference>
<evidence type="ECO:0008006" key="4">
    <source>
        <dbReference type="Google" id="ProtNLM"/>
    </source>
</evidence>
<feature type="region of interest" description="Disordered" evidence="1">
    <location>
        <begin position="592"/>
        <end position="635"/>
    </location>
</feature>
<evidence type="ECO:0000313" key="3">
    <source>
        <dbReference type="Proteomes" id="UP001303647"/>
    </source>
</evidence>